<evidence type="ECO:0000313" key="4">
    <source>
        <dbReference type="Proteomes" id="UP000596742"/>
    </source>
</evidence>
<dbReference type="InterPro" id="IPR036291">
    <property type="entry name" value="NAD(P)-bd_dom_sf"/>
</dbReference>
<feature type="domain" description="3-beta hydroxysteroid dehydrogenase/isomerase" evidence="2">
    <location>
        <begin position="7"/>
        <end position="252"/>
    </location>
</feature>
<dbReference type="InterPro" id="IPR002225">
    <property type="entry name" value="3Beta_OHSteriod_DH/Estase"/>
</dbReference>
<dbReference type="GO" id="GO:0003854">
    <property type="term" value="F:3-beta-hydroxy-Delta5-steroid dehydrogenase (NAD+) activity"/>
    <property type="evidence" value="ECO:0007669"/>
    <property type="project" value="UniProtKB-EC"/>
</dbReference>
<evidence type="ECO:0000256" key="1">
    <source>
        <dbReference type="SAM" id="Phobius"/>
    </source>
</evidence>
<feature type="transmembrane region" description="Helical" evidence="1">
    <location>
        <begin position="572"/>
        <end position="592"/>
    </location>
</feature>
<dbReference type="AlphaFoldDB" id="A0A8B6GV32"/>
<dbReference type="EC" id="1.1.1.145" evidence="3"/>
<evidence type="ECO:0000313" key="3">
    <source>
        <dbReference type="EMBL" id="VDI69879.1"/>
    </source>
</evidence>
<keyword evidence="1" id="KW-1133">Transmembrane helix</keyword>
<organism evidence="3 4">
    <name type="scientific">Mytilus galloprovincialis</name>
    <name type="common">Mediterranean mussel</name>
    <dbReference type="NCBI Taxonomy" id="29158"/>
    <lineage>
        <taxon>Eukaryota</taxon>
        <taxon>Metazoa</taxon>
        <taxon>Spiralia</taxon>
        <taxon>Lophotrochozoa</taxon>
        <taxon>Mollusca</taxon>
        <taxon>Bivalvia</taxon>
        <taxon>Autobranchia</taxon>
        <taxon>Pteriomorphia</taxon>
        <taxon>Mytilida</taxon>
        <taxon>Mytiloidea</taxon>
        <taxon>Mytilidae</taxon>
        <taxon>Mytilinae</taxon>
        <taxon>Mytilus</taxon>
    </lineage>
</organism>
<gene>
    <name evidence="3" type="ORF">MGAL_10B019609</name>
</gene>
<keyword evidence="3" id="KW-0560">Oxidoreductase</keyword>
<feature type="domain" description="3-beta hydroxysteroid dehydrogenase/isomerase" evidence="2">
    <location>
        <begin position="299"/>
        <end position="569"/>
    </location>
</feature>
<protein>
    <submittedName>
        <fullName evidence="3">3beta-hydroxy-Delta5-steroid dehydrogenase / steroid Delta-isomerase</fullName>
        <ecNumber evidence="3">1.1.1.145</ecNumber>
    </submittedName>
</protein>
<dbReference type="SUPFAM" id="SSF51735">
    <property type="entry name" value="NAD(P)-binding Rossmann-fold domains"/>
    <property type="match status" value="2"/>
</dbReference>
<keyword evidence="4" id="KW-1185">Reference proteome</keyword>
<comment type="caution">
    <text evidence="3">The sequence shown here is derived from an EMBL/GenBank/DDBJ whole genome shotgun (WGS) entry which is preliminary data.</text>
</comment>
<dbReference type="FunFam" id="3.40.50.720:FF:000495">
    <property type="entry name" value="3 hydroxysteroid dehydrogenase, putative"/>
    <property type="match status" value="1"/>
</dbReference>
<dbReference type="GO" id="GO:0016853">
    <property type="term" value="F:isomerase activity"/>
    <property type="evidence" value="ECO:0007669"/>
    <property type="project" value="UniProtKB-KW"/>
</dbReference>
<accession>A0A8B6GV32</accession>
<dbReference type="EMBL" id="UYJE01009095">
    <property type="protein sequence ID" value="VDI69879.1"/>
    <property type="molecule type" value="Genomic_DNA"/>
</dbReference>
<dbReference type="Pfam" id="PF01073">
    <property type="entry name" value="3Beta_HSD"/>
    <property type="match status" value="2"/>
</dbReference>
<dbReference type="OrthoDB" id="1925334at2759"/>
<dbReference type="PANTHER" id="PTHR43000">
    <property type="entry name" value="DTDP-D-GLUCOSE 4,6-DEHYDRATASE-RELATED"/>
    <property type="match status" value="1"/>
</dbReference>
<dbReference type="Proteomes" id="UP000596742">
    <property type="component" value="Unassembled WGS sequence"/>
</dbReference>
<evidence type="ECO:0000259" key="2">
    <source>
        <dbReference type="Pfam" id="PF01073"/>
    </source>
</evidence>
<proteinExistence type="predicted"/>
<name>A0A8B6GV32_MYTGA</name>
<feature type="transmembrane region" description="Helical" evidence="1">
    <location>
        <begin position="599"/>
        <end position="617"/>
    </location>
</feature>
<sequence>MSKYVVLVTGGSGFLGQHVVKHLQLYGDSVKEIRVLDKVPYEQKLEFEAKQSILSYTGSITDSALVQQACRGVDIVLHIASVIDWSLFPNRKILHEVHRLIEACREENVPYLIYCGSSGIFAGPEESRGGTETTVKHPSKLYFDAYAYSKLTAQEIVISANGTTLSNGKQLRTIAILPLPMYGELDYMAIPLSIRPFKGKSYPLVGRMTAILQYSYVGNTAMMFVKAAESIPNNPALGGHFFFAADDTPPDTLPGVMKPFLDLVGSRPSTCEVQQVSIVIRGQGVHDICWETTMKHVVLVTGGSGFLGQHVVKHLQLYGENVKDIRVLDVVDYKQKLEFEIKKPMQTFTGSITDKDLVERACHGVDIVLHVASIIDYNQFPNQAILNEVNVKGTEVVLNACREENVPYLIYCSSSSVYLGPEAVMDGTETSVSQPSRFYYKAYASSKAKAQDMVLSANGSKLNNGNVLRTLAILPLPMFGELDNVQIPLAVRPFKGKTFPVVGPMDATVQFSYVGNTAMMFVTAAEALPNNSSLGGHFFFAADDTPPASYPETMKPFFNHFGTKTSKWHVPYWIAMSLMFLFFCILFILRFLRITLPTVHFSFGSLAFLNTTFYVTYDKAKTMLGYKPLYEYGSCIERAKAFYESII</sequence>
<keyword evidence="1" id="KW-0472">Membrane</keyword>
<keyword evidence="1" id="KW-0812">Transmembrane</keyword>
<dbReference type="Gene3D" id="3.40.50.720">
    <property type="entry name" value="NAD(P)-binding Rossmann-like Domain"/>
    <property type="match status" value="2"/>
</dbReference>
<reference evidence="3" key="1">
    <citation type="submission" date="2018-11" db="EMBL/GenBank/DDBJ databases">
        <authorList>
            <person name="Alioto T."/>
            <person name="Alioto T."/>
        </authorList>
    </citation>
    <scope>NUCLEOTIDE SEQUENCE</scope>
</reference>
<dbReference type="GO" id="GO:0006694">
    <property type="term" value="P:steroid biosynthetic process"/>
    <property type="evidence" value="ECO:0007669"/>
    <property type="project" value="InterPro"/>
</dbReference>
<keyword evidence="3" id="KW-0413">Isomerase</keyword>